<proteinExistence type="predicted"/>
<protein>
    <submittedName>
        <fullName evidence="1">Transporter</fullName>
    </submittedName>
</protein>
<dbReference type="Pfam" id="PF13557">
    <property type="entry name" value="Phenol_MetA_deg"/>
    <property type="match status" value="1"/>
</dbReference>
<reference evidence="1 2" key="1">
    <citation type="submission" date="2024-07" db="EMBL/GenBank/DDBJ databases">
        <title>The genome sequence of type strain Sediminicola luteus GDMCC 1.2596T.</title>
        <authorList>
            <person name="Liu Y."/>
        </authorList>
    </citation>
    <scope>NUCLEOTIDE SEQUENCE [LARGE SCALE GENOMIC DNA]</scope>
    <source>
        <strain evidence="1 2">GDMCC 1.2596</strain>
    </source>
</reference>
<dbReference type="EMBL" id="JBEWYP010000002">
    <property type="protein sequence ID" value="MET7028966.1"/>
    <property type="molecule type" value="Genomic_DNA"/>
</dbReference>
<sequence>MNRHLGTSIIFLMLMLGSTIVLRGQQENVGPGTIVTDRPDATEAPTLVPKGFLQVETGGLYESLDNNDVKRERTVYNTSLLRYGLLDNMELRVGWNLETRQTTIGGFGTVRELNGFSPLLLGVKVGIAEEKNGAPEIGLIGHLFLPFTASDDFKPQTTGADFRFAFSHTLSDKSNLSYNVGAQWGNDSPELAYIYTIAFGHSITEKFGFYVELYGNFPENSTANHFFDTGVTYLLQPNIQLDATIGKGITDDQDILLSAGISFRVPN</sequence>
<gene>
    <name evidence="1" type="ORF">ABXZ32_06145</name>
</gene>
<accession>A0ABV2TUL1</accession>
<dbReference type="InterPro" id="IPR025737">
    <property type="entry name" value="FApF"/>
</dbReference>
<name>A0ABV2TUL1_9FLAO</name>
<organism evidence="1 2">
    <name type="scientific">Sediminicola luteus</name>
    <dbReference type="NCBI Taxonomy" id="319238"/>
    <lineage>
        <taxon>Bacteria</taxon>
        <taxon>Pseudomonadati</taxon>
        <taxon>Bacteroidota</taxon>
        <taxon>Flavobacteriia</taxon>
        <taxon>Flavobacteriales</taxon>
        <taxon>Flavobacteriaceae</taxon>
        <taxon>Sediminicola</taxon>
    </lineage>
</organism>
<dbReference type="RefSeq" id="WP_354617791.1">
    <property type="nucleotide sequence ID" value="NZ_JBEWYP010000002.1"/>
</dbReference>
<keyword evidence="2" id="KW-1185">Reference proteome</keyword>
<dbReference type="Proteomes" id="UP001549773">
    <property type="component" value="Unassembled WGS sequence"/>
</dbReference>
<evidence type="ECO:0000313" key="2">
    <source>
        <dbReference type="Proteomes" id="UP001549773"/>
    </source>
</evidence>
<comment type="caution">
    <text evidence="1">The sequence shown here is derived from an EMBL/GenBank/DDBJ whole genome shotgun (WGS) entry which is preliminary data.</text>
</comment>
<evidence type="ECO:0000313" key="1">
    <source>
        <dbReference type="EMBL" id="MET7028966.1"/>
    </source>
</evidence>